<gene>
    <name evidence="4" type="ORF">KOF26_07310</name>
</gene>
<sequence length="314" mass="35013">MSVSDDEVRWAYRMLLGREPESERVVEEQTTIRDREQLRQIFMNSSEYRSHTSYRLVGRYLEAGPSIVEVDCSPQELERMLSGISREWTGFGERDPHWSVLVNDKFLMPNVRAHEDEFYATGIPDVAQLLAMIGRNRPSAQLARALDFGCGVGRLSLALAPHVGHVLGLDISAPHLVWARERSSKAGISNVTFDTISTVNDISRYNGQDLIISMIVLQHNPPPVMATILLQLLGLLTPGGLAIFQVPTFLEGYSFSVADYLAAEQPSMEMNALPQSVIFELIYRAGCRPVEVREDGRIGATPGLSHTFLVERTA</sequence>
<keyword evidence="2" id="KW-0808">Transferase</keyword>
<dbReference type="PANTHER" id="PTHR43861">
    <property type="entry name" value="TRANS-ACONITATE 2-METHYLTRANSFERASE-RELATED"/>
    <property type="match status" value="1"/>
</dbReference>
<keyword evidence="1 4" id="KW-0489">Methyltransferase</keyword>
<accession>A0ABS6BHL4</accession>
<evidence type="ECO:0000259" key="3">
    <source>
        <dbReference type="Pfam" id="PF13649"/>
    </source>
</evidence>
<dbReference type="Proteomes" id="UP000776276">
    <property type="component" value="Unassembled WGS sequence"/>
</dbReference>
<dbReference type="InterPro" id="IPR041698">
    <property type="entry name" value="Methyltransf_25"/>
</dbReference>
<dbReference type="PANTHER" id="PTHR43861:SF1">
    <property type="entry name" value="TRANS-ACONITATE 2-METHYLTRANSFERASE"/>
    <property type="match status" value="1"/>
</dbReference>
<keyword evidence="5" id="KW-1185">Reference proteome</keyword>
<dbReference type="CDD" id="cd02440">
    <property type="entry name" value="AdoMet_MTases"/>
    <property type="match status" value="1"/>
</dbReference>
<evidence type="ECO:0000313" key="4">
    <source>
        <dbReference type="EMBL" id="MBU3077674.1"/>
    </source>
</evidence>
<evidence type="ECO:0000256" key="2">
    <source>
        <dbReference type="ARBA" id="ARBA00022679"/>
    </source>
</evidence>
<proteinExistence type="predicted"/>
<dbReference type="Pfam" id="PF13649">
    <property type="entry name" value="Methyltransf_25"/>
    <property type="match status" value="1"/>
</dbReference>
<evidence type="ECO:0000313" key="5">
    <source>
        <dbReference type="Proteomes" id="UP000776276"/>
    </source>
</evidence>
<dbReference type="GO" id="GO:0008168">
    <property type="term" value="F:methyltransferase activity"/>
    <property type="evidence" value="ECO:0007669"/>
    <property type="project" value="UniProtKB-KW"/>
</dbReference>
<name>A0ABS6BHL4_9SPHN</name>
<dbReference type="EMBL" id="JAHKRT010000003">
    <property type="protein sequence ID" value="MBU3077674.1"/>
    <property type="molecule type" value="Genomic_DNA"/>
</dbReference>
<reference evidence="4 5" key="1">
    <citation type="submission" date="2021-06" db="EMBL/GenBank/DDBJ databases">
        <title>Sphingomonas sp. XMGL2, whole genome shotgun sequencing project.</title>
        <authorList>
            <person name="Zhao G."/>
            <person name="Shen L."/>
        </authorList>
    </citation>
    <scope>NUCLEOTIDE SEQUENCE [LARGE SCALE GENOMIC DNA]</scope>
    <source>
        <strain evidence="4 5">XMGL2</strain>
    </source>
</reference>
<feature type="domain" description="Methyltransferase" evidence="3">
    <location>
        <begin position="146"/>
        <end position="240"/>
    </location>
</feature>
<comment type="caution">
    <text evidence="4">The sequence shown here is derived from an EMBL/GenBank/DDBJ whole genome shotgun (WGS) entry which is preliminary data.</text>
</comment>
<organism evidence="4 5">
    <name type="scientific">Sphingomonas quercus</name>
    <dbReference type="NCBI Taxonomy" id="2842451"/>
    <lineage>
        <taxon>Bacteria</taxon>
        <taxon>Pseudomonadati</taxon>
        <taxon>Pseudomonadota</taxon>
        <taxon>Alphaproteobacteria</taxon>
        <taxon>Sphingomonadales</taxon>
        <taxon>Sphingomonadaceae</taxon>
        <taxon>Sphingomonas</taxon>
    </lineage>
</organism>
<dbReference type="GO" id="GO:0032259">
    <property type="term" value="P:methylation"/>
    <property type="evidence" value="ECO:0007669"/>
    <property type="project" value="UniProtKB-KW"/>
</dbReference>
<evidence type="ECO:0000256" key="1">
    <source>
        <dbReference type="ARBA" id="ARBA00022603"/>
    </source>
</evidence>
<protein>
    <submittedName>
        <fullName evidence="4">Class I SAM-dependent methyltransferase</fullName>
    </submittedName>
</protein>